<evidence type="ECO:0000313" key="2">
    <source>
        <dbReference type="EMBL" id="HIZ36423.1"/>
    </source>
</evidence>
<keyword evidence="1" id="KW-1133">Transmembrane helix</keyword>
<feature type="transmembrane region" description="Helical" evidence="1">
    <location>
        <begin position="44"/>
        <end position="63"/>
    </location>
</feature>
<organism evidence="2 3">
    <name type="scientific">Candidatus Ruania gallistercoris</name>
    <dbReference type="NCBI Taxonomy" id="2838746"/>
    <lineage>
        <taxon>Bacteria</taxon>
        <taxon>Bacillati</taxon>
        <taxon>Actinomycetota</taxon>
        <taxon>Actinomycetes</taxon>
        <taxon>Micrococcales</taxon>
        <taxon>Ruaniaceae</taxon>
        <taxon>Ruania</taxon>
    </lineage>
</organism>
<dbReference type="NCBIfam" id="NF041681">
    <property type="entry name" value="HGxxPAAW"/>
    <property type="match status" value="1"/>
</dbReference>
<accession>A0A9D2EFD9</accession>
<dbReference type="AlphaFoldDB" id="A0A9D2EFD9"/>
<dbReference type="Proteomes" id="UP000824037">
    <property type="component" value="Unassembled WGS sequence"/>
</dbReference>
<keyword evidence="1" id="KW-0812">Transmembrane</keyword>
<gene>
    <name evidence="2" type="ORF">H9815_11640</name>
</gene>
<comment type="caution">
    <text evidence="2">The sequence shown here is derived from an EMBL/GenBank/DDBJ whole genome shotgun (WGS) entry which is preliminary data.</text>
</comment>
<keyword evidence="1" id="KW-0472">Membrane</keyword>
<reference evidence="2" key="2">
    <citation type="submission" date="2021-04" db="EMBL/GenBank/DDBJ databases">
        <authorList>
            <person name="Gilroy R."/>
        </authorList>
    </citation>
    <scope>NUCLEOTIDE SEQUENCE</scope>
    <source>
        <strain evidence="2">ChiGjej4B4-7305</strain>
    </source>
</reference>
<proteinExistence type="predicted"/>
<reference evidence="2" key="1">
    <citation type="journal article" date="2021" name="PeerJ">
        <title>Extensive microbial diversity within the chicken gut microbiome revealed by metagenomics and culture.</title>
        <authorList>
            <person name="Gilroy R."/>
            <person name="Ravi A."/>
            <person name="Getino M."/>
            <person name="Pursley I."/>
            <person name="Horton D.L."/>
            <person name="Alikhan N.F."/>
            <person name="Baker D."/>
            <person name="Gharbi K."/>
            <person name="Hall N."/>
            <person name="Watson M."/>
            <person name="Adriaenssens E.M."/>
            <person name="Foster-Nyarko E."/>
            <person name="Jarju S."/>
            <person name="Secka A."/>
            <person name="Antonio M."/>
            <person name="Oren A."/>
            <person name="Chaudhuri R.R."/>
            <person name="La Ragione R."/>
            <person name="Hildebrand F."/>
            <person name="Pallen M.J."/>
        </authorList>
    </citation>
    <scope>NUCLEOTIDE SEQUENCE</scope>
    <source>
        <strain evidence="2">ChiGjej4B4-7305</strain>
    </source>
</reference>
<feature type="transmembrane region" description="Helical" evidence="1">
    <location>
        <begin position="69"/>
        <end position="90"/>
    </location>
</feature>
<sequence length="101" mass="10223">MKGEISMTDVNSRAVDSVAGGHYSADTLPVGPPPANHGRTGAGWTLFAGGAVGALVAAIGFILMSMPLIYAGIAVVVVGMIASIILRAAGYGQVQRVQARE</sequence>
<evidence type="ECO:0000313" key="3">
    <source>
        <dbReference type="Proteomes" id="UP000824037"/>
    </source>
</evidence>
<name>A0A9D2EFD9_9MICO</name>
<evidence type="ECO:0000256" key="1">
    <source>
        <dbReference type="SAM" id="Phobius"/>
    </source>
</evidence>
<dbReference type="EMBL" id="DXBY01000199">
    <property type="protein sequence ID" value="HIZ36423.1"/>
    <property type="molecule type" value="Genomic_DNA"/>
</dbReference>
<protein>
    <submittedName>
        <fullName evidence="2">Uncharacterized protein</fullName>
    </submittedName>
</protein>